<gene>
    <name evidence="3" type="ORF">CAC42_3485</name>
</gene>
<feature type="compositionally biased region" description="Low complexity" evidence="1">
    <location>
        <begin position="433"/>
        <end position="445"/>
    </location>
</feature>
<feature type="region of interest" description="Disordered" evidence="1">
    <location>
        <begin position="461"/>
        <end position="579"/>
    </location>
</feature>
<dbReference type="OrthoDB" id="5363079at2759"/>
<organism evidence="3 4">
    <name type="scientific">Sphaceloma murrayae</name>
    <dbReference type="NCBI Taxonomy" id="2082308"/>
    <lineage>
        <taxon>Eukaryota</taxon>
        <taxon>Fungi</taxon>
        <taxon>Dikarya</taxon>
        <taxon>Ascomycota</taxon>
        <taxon>Pezizomycotina</taxon>
        <taxon>Dothideomycetes</taxon>
        <taxon>Dothideomycetidae</taxon>
        <taxon>Myriangiales</taxon>
        <taxon>Elsinoaceae</taxon>
        <taxon>Sphaceloma</taxon>
    </lineage>
</organism>
<feature type="compositionally biased region" description="Polar residues" evidence="1">
    <location>
        <begin position="503"/>
        <end position="514"/>
    </location>
</feature>
<dbReference type="Proteomes" id="UP000243797">
    <property type="component" value="Unassembled WGS sequence"/>
</dbReference>
<feature type="compositionally biased region" description="Basic and acidic residues" evidence="1">
    <location>
        <begin position="411"/>
        <end position="422"/>
    </location>
</feature>
<evidence type="ECO:0000259" key="2">
    <source>
        <dbReference type="SMART" id="SM00976"/>
    </source>
</evidence>
<feature type="compositionally biased region" description="Acidic residues" evidence="1">
    <location>
        <begin position="546"/>
        <end position="563"/>
    </location>
</feature>
<feature type="domain" description="Telomeric single stranded DNA binding POT1/Cdc13" evidence="2">
    <location>
        <begin position="1108"/>
        <end position="1279"/>
    </location>
</feature>
<dbReference type="Pfam" id="PF02765">
    <property type="entry name" value="POT1"/>
    <property type="match status" value="1"/>
</dbReference>
<feature type="compositionally biased region" description="Basic and acidic residues" evidence="1">
    <location>
        <begin position="757"/>
        <end position="775"/>
    </location>
</feature>
<dbReference type="Gene3D" id="2.40.50.140">
    <property type="entry name" value="Nucleic acid-binding proteins"/>
    <property type="match status" value="1"/>
</dbReference>
<feature type="region of interest" description="Disordered" evidence="1">
    <location>
        <begin position="138"/>
        <end position="177"/>
    </location>
</feature>
<accession>A0A2K1R1I2</accession>
<evidence type="ECO:0000313" key="4">
    <source>
        <dbReference type="Proteomes" id="UP000243797"/>
    </source>
</evidence>
<evidence type="ECO:0000313" key="3">
    <source>
        <dbReference type="EMBL" id="PNS21147.1"/>
    </source>
</evidence>
<sequence length="1294" mass="140442">MSNVVPISSLGPSEPLSPSQAFKGEITLVWPYSTSHASAALLLVDPDFRQRHDRGQVRVRFRGAAAKALADAHVGIGDLLEVNLTGASWRERDERALALTPGRAVEAELVFDKRLHLTVLEDSSGAVDGRIINVAEPTRASSPLKSRNVEPSTPGPTPRSRGPGMLGLGTPVAGGHASPAFMKRLRLSQEHYVQSPGLATNDEDLDSNSARKRRRISYKNVSEWRFAGESPTRDMQTSIQQQDEEESEALMGTGKPVREANVEPQGASMSHSLAASHHLHQDVSTGSEAKPLHVSSGSEEEGQDEDEGEGEVQDSQTVSREDKMDAVTPDTQHTEGFQTDSSMAAQTLPAMAPPPLPRLQMPSASIMPSDNADIEPQTPELRPISAAALPLPSPFPQTPLARTPPASAEGDDMRSQADDASHHPSVPGYFDFPSSQPPAAESASQVLQNVSLPLAEAIRQPDFMDGHIEGHASPSAGSEADVSSADDKEVDEPFSPQKKPVDQTESLDSFIQESKTPRVVEDKDVAEGTSDASFEEGHSSSSVLEALEDELSDAFEPSDDDEGRDPTTIGPGLIGPTPMEEMVYDPFVSQQDFADLDHGPDTAEPVANSSAAHNFGLDGTTYSKFTNSGTKATSSADVVGDNTEEHLSQDEDAAFAAMDAVLNTSDGQSIIRSQAPAPPMTSMIAPAWAPSIERRASEHMDESESTNKVSQPLNMEFASQKLEQDHPKESGKDAQIPEEHQNKVIGREIKPAISLKELMRRAQERTARAEQEEAAQRPSAPSVEVVDLTTLDALSPYETQQTRRPTMSQDSHQASSPYRPIDDLTSSSFPPERPDIKHESEDEVVDDRQAPTLHGLESAEAFPSESERRMSVADSVATPATILVPGSSQPASRQQSAEPRADLPIGKQSSAHSVQPSQELGGTQYKSTTDRKGSVFRLPGIHEDADVERAEDDLDAELLAELDNEDDAAEEMKDSTDTIEAKAKHRSSELDSRVADVRDPIDSANDKSDDTTHRDGQSRGQRNEKATSRLSLNHEALSHWFAKPISTDRRHTTNDISALSPNLPVPASTAPTNSSTRRASKSKQRSISPPPLKRYAQSQGLATSLSYFTPLSNLDLHLAQPNAKVDVLAVATKSSDEVKRAKKGPRDWFSVLSVTDPDIWDANGKSARDEISGKETNPVKGSNVASRDTVTVEVYRPWKASLPLVDGGDVVLLRAFHVRSRDRRTYLLSGEESAWCVFKEGEAGVSGWKRRMKEEVRGPPLEIGREERERAEELKGWWELVVRAEKGRGGRVTM</sequence>
<feature type="compositionally biased region" description="Acidic residues" evidence="1">
    <location>
        <begin position="949"/>
        <end position="969"/>
    </location>
</feature>
<proteinExistence type="predicted"/>
<protein>
    <submittedName>
        <fullName evidence="3">Protection of telomeres protein 1</fullName>
    </submittedName>
</protein>
<feature type="compositionally biased region" description="Acidic residues" evidence="1">
    <location>
        <begin position="298"/>
        <end position="312"/>
    </location>
</feature>
<dbReference type="SMART" id="SM00976">
    <property type="entry name" value="Telo_bind"/>
    <property type="match status" value="1"/>
</dbReference>
<dbReference type="InterPro" id="IPR012340">
    <property type="entry name" value="NA-bd_OB-fold"/>
</dbReference>
<comment type="caution">
    <text evidence="3">The sequence shown here is derived from an EMBL/GenBank/DDBJ whole genome shotgun (WGS) entry which is preliminary data.</text>
</comment>
<feature type="compositionally biased region" description="Polar residues" evidence="1">
    <location>
        <begin position="907"/>
        <end position="927"/>
    </location>
</feature>
<dbReference type="EMBL" id="NKHZ01000012">
    <property type="protein sequence ID" value="PNS21147.1"/>
    <property type="molecule type" value="Genomic_DNA"/>
</dbReference>
<feature type="region of interest" description="Disordered" evidence="1">
    <location>
        <begin position="671"/>
        <end position="1093"/>
    </location>
</feature>
<dbReference type="SUPFAM" id="SSF50249">
    <property type="entry name" value="Nucleic acid-binding proteins"/>
    <property type="match status" value="1"/>
</dbReference>
<dbReference type="STRING" id="2082308.A0A2K1R1I2"/>
<feature type="compositionally biased region" description="Low complexity" evidence="1">
    <location>
        <begin position="267"/>
        <end position="276"/>
    </location>
</feature>
<feature type="compositionally biased region" description="Polar residues" evidence="1">
    <location>
        <begin position="329"/>
        <end position="342"/>
    </location>
</feature>
<name>A0A2K1R1I2_9PEZI</name>
<dbReference type="GO" id="GO:0000723">
    <property type="term" value="P:telomere maintenance"/>
    <property type="evidence" value="ECO:0007669"/>
    <property type="project" value="InterPro"/>
</dbReference>
<evidence type="ECO:0000256" key="1">
    <source>
        <dbReference type="SAM" id="MobiDB-lite"/>
    </source>
</evidence>
<feature type="region of interest" description="Disordered" evidence="1">
    <location>
        <begin position="592"/>
        <end position="611"/>
    </location>
</feature>
<dbReference type="InterPro" id="IPR011564">
    <property type="entry name" value="Telomer_end-bd_POT1/Cdc13"/>
</dbReference>
<dbReference type="GO" id="GO:0003677">
    <property type="term" value="F:DNA binding"/>
    <property type="evidence" value="ECO:0007669"/>
    <property type="project" value="InterPro"/>
</dbReference>
<dbReference type="GO" id="GO:0000781">
    <property type="term" value="C:chromosome, telomeric region"/>
    <property type="evidence" value="ECO:0007669"/>
    <property type="project" value="InterPro"/>
</dbReference>
<reference evidence="3 4" key="1">
    <citation type="submission" date="2017-06" db="EMBL/GenBank/DDBJ databases">
        <title>Draft genome sequence of a variant of Elsinoe murrayae.</title>
        <authorList>
            <person name="Cheng Q."/>
        </authorList>
    </citation>
    <scope>NUCLEOTIDE SEQUENCE [LARGE SCALE GENOMIC DNA]</scope>
    <source>
        <strain evidence="3 4">CQ-2017a</strain>
    </source>
</reference>
<feature type="compositionally biased region" description="Polar residues" evidence="1">
    <location>
        <begin position="886"/>
        <end position="897"/>
    </location>
</feature>
<feature type="compositionally biased region" description="Basic and acidic residues" evidence="1">
    <location>
        <begin position="692"/>
        <end position="702"/>
    </location>
</feature>
<feature type="compositionally biased region" description="Basic and acidic residues" evidence="1">
    <location>
        <begin position="515"/>
        <end position="526"/>
    </location>
</feature>
<feature type="compositionally biased region" description="Basic and acidic residues" evidence="1">
    <location>
        <begin position="722"/>
        <end position="750"/>
    </location>
</feature>
<feature type="region of interest" description="Disordered" evidence="1">
    <location>
        <begin position="227"/>
        <end position="447"/>
    </location>
</feature>
<feature type="compositionally biased region" description="Polar residues" evidence="1">
    <location>
        <begin position="797"/>
        <end position="816"/>
    </location>
</feature>
<dbReference type="InParanoid" id="A0A2K1R1I2"/>
<feature type="compositionally biased region" description="Basic and acidic residues" evidence="1">
    <location>
        <begin position="970"/>
        <end position="1027"/>
    </location>
</feature>
<keyword evidence="4" id="KW-1185">Reference proteome</keyword>
<feature type="region of interest" description="Disordered" evidence="1">
    <location>
        <begin position="628"/>
        <end position="647"/>
    </location>
</feature>